<proteinExistence type="predicted"/>
<accession>X6NJP6</accession>
<comment type="caution">
    <text evidence="2">The sequence shown here is derived from an EMBL/GenBank/DDBJ whole genome shotgun (WGS) entry which is preliminary data.</text>
</comment>
<evidence type="ECO:0008006" key="4">
    <source>
        <dbReference type="Google" id="ProtNLM"/>
    </source>
</evidence>
<feature type="transmembrane region" description="Helical" evidence="1">
    <location>
        <begin position="331"/>
        <end position="353"/>
    </location>
</feature>
<keyword evidence="1" id="KW-0812">Transmembrane</keyword>
<dbReference type="Proteomes" id="UP000023152">
    <property type="component" value="Unassembled WGS sequence"/>
</dbReference>
<gene>
    <name evidence="2" type="ORF">RFI_10927</name>
</gene>
<dbReference type="AlphaFoldDB" id="X6NJP6"/>
<evidence type="ECO:0000256" key="1">
    <source>
        <dbReference type="SAM" id="Phobius"/>
    </source>
</evidence>
<keyword evidence="3" id="KW-1185">Reference proteome</keyword>
<keyword evidence="1" id="KW-1133">Transmembrane helix</keyword>
<reference evidence="2 3" key="1">
    <citation type="journal article" date="2013" name="Curr. Biol.">
        <title>The Genome of the Foraminiferan Reticulomyxa filosa.</title>
        <authorList>
            <person name="Glockner G."/>
            <person name="Hulsmann N."/>
            <person name="Schleicher M."/>
            <person name="Noegel A.A."/>
            <person name="Eichinger L."/>
            <person name="Gallinger C."/>
            <person name="Pawlowski J."/>
            <person name="Sierra R."/>
            <person name="Euteneuer U."/>
            <person name="Pillet L."/>
            <person name="Moustafa A."/>
            <person name="Platzer M."/>
            <person name="Groth M."/>
            <person name="Szafranski K."/>
            <person name="Schliwa M."/>
        </authorList>
    </citation>
    <scope>NUCLEOTIDE SEQUENCE [LARGE SCALE GENOMIC DNA]</scope>
</reference>
<keyword evidence="1" id="KW-0472">Membrane</keyword>
<dbReference type="EMBL" id="ASPP01008013">
    <property type="protein sequence ID" value="ETO26211.1"/>
    <property type="molecule type" value="Genomic_DNA"/>
</dbReference>
<name>X6NJP6_RETFI</name>
<evidence type="ECO:0000313" key="3">
    <source>
        <dbReference type="Proteomes" id="UP000023152"/>
    </source>
</evidence>
<organism evidence="2 3">
    <name type="scientific">Reticulomyxa filosa</name>
    <dbReference type="NCBI Taxonomy" id="46433"/>
    <lineage>
        <taxon>Eukaryota</taxon>
        <taxon>Sar</taxon>
        <taxon>Rhizaria</taxon>
        <taxon>Retaria</taxon>
        <taxon>Foraminifera</taxon>
        <taxon>Monothalamids</taxon>
        <taxon>Reticulomyxidae</taxon>
        <taxon>Reticulomyxa</taxon>
    </lineage>
</organism>
<evidence type="ECO:0000313" key="2">
    <source>
        <dbReference type="EMBL" id="ETO26211.1"/>
    </source>
</evidence>
<sequence>MKAIKKKKQSLQSFIIKFKIIELLKVRKRLYLYDVKLQIRRRKGLNIQMQSDIMSTKAEWIRQRQQEALKRQQMEIAERESAKQKAEFNYNQKLQRNPAVSPTNTEKPVNTLSDLFRQRPLQFPPAQNGIFLKIQRKYLYFVWLIKKAVLDARSRNYESKKQRLLGARTTNNANPSCTYDKPEKVSNGIQQTLAVFTQSEVRAAPPINNTVEQGNPPQPLLIEQIQLKKQTSNVPETQVPAVNERTQNGNSKDNFPAEKCDHNANILKANDPPIQREVQIHHILNGIFSKDEGAEKQQKKKTKEEYKAELLKQMTESQQKKLLDKKKQLGILHWLVFKRFLSGSVFFFFFLELQQKTNPFAMNRAGPPITTVILILIYLFLKQ</sequence>
<protein>
    <recommendedName>
        <fullName evidence="4">Transmembrane protein</fullName>
    </recommendedName>
</protein>
<feature type="transmembrane region" description="Helical" evidence="1">
    <location>
        <begin position="365"/>
        <end position="381"/>
    </location>
</feature>